<gene>
    <name evidence="3" type="ORF">IMCC14465_05770</name>
</gene>
<keyword evidence="4" id="KW-1185">Reference proteome</keyword>
<dbReference type="InterPro" id="IPR036291">
    <property type="entry name" value="NAD(P)-bd_dom_sf"/>
</dbReference>
<dbReference type="Gene3D" id="3.40.50.720">
    <property type="entry name" value="NAD(P)-binding Rossmann-like Domain"/>
    <property type="match status" value="1"/>
</dbReference>
<comment type="similarity">
    <text evidence="1">Belongs to the short-chain dehydrogenases/reductases (SDR) family.</text>
</comment>
<organism evidence="3 4">
    <name type="scientific">alpha proteobacterium IMCC14465</name>
    <dbReference type="NCBI Taxonomy" id="1220535"/>
    <lineage>
        <taxon>Bacteria</taxon>
        <taxon>Pseudomonadati</taxon>
        <taxon>Pseudomonadota</taxon>
        <taxon>Alphaproteobacteria</taxon>
        <taxon>PS1 clade</taxon>
    </lineage>
</organism>
<proteinExistence type="inferred from homology"/>
<dbReference type="Pfam" id="PF13561">
    <property type="entry name" value="adh_short_C2"/>
    <property type="match status" value="1"/>
</dbReference>
<sequence>MTVKYDFSGYRVLVTGGTSGIGLSAARMYLEAGADVVITGTKPLENYDVDFSAFSFKQMDLEDNASIDTVAKAVSGEGGLDILVNNAGLAFASQGLDEHDPDVFARAIQMHLTGVYRLSHGLVDRLAESNLPGGGAIVNVASVTSFMGVDMTLGYGAAKTGILGLIRGMAVDLGKRNIRVNAVAAGLTQTGMTSVMFDNPEWINPTLQRTPLQRLGKPEDIAGAVLFASSSAAQWITGQALVVDGGYTIFG</sequence>
<evidence type="ECO:0000313" key="4">
    <source>
        <dbReference type="Proteomes" id="UP000004836"/>
    </source>
</evidence>
<dbReference type="SUPFAM" id="SSF51735">
    <property type="entry name" value="NAD(P)-binding Rossmann-fold domains"/>
    <property type="match status" value="1"/>
</dbReference>
<dbReference type="eggNOG" id="COG1028">
    <property type="taxonomic scope" value="Bacteria"/>
</dbReference>
<dbReference type="PRINTS" id="PR00080">
    <property type="entry name" value="SDRFAMILY"/>
</dbReference>
<dbReference type="FunFam" id="3.40.50.720:FF:000084">
    <property type="entry name" value="Short-chain dehydrogenase reductase"/>
    <property type="match status" value="1"/>
</dbReference>
<dbReference type="PRINTS" id="PR00081">
    <property type="entry name" value="GDHRDH"/>
</dbReference>
<comment type="caution">
    <text evidence="3">The sequence shown here is derived from an EMBL/GenBank/DDBJ whole genome shotgun (WGS) entry which is preliminary data.</text>
</comment>
<dbReference type="AlphaFoldDB" id="J9DFX0"/>
<accession>J9DFX0</accession>
<dbReference type="STRING" id="1220535.IMCC14465_05770"/>
<dbReference type="GO" id="GO:0016616">
    <property type="term" value="F:oxidoreductase activity, acting on the CH-OH group of donors, NAD or NADP as acceptor"/>
    <property type="evidence" value="ECO:0007669"/>
    <property type="project" value="TreeGrafter"/>
</dbReference>
<dbReference type="PANTHER" id="PTHR42760">
    <property type="entry name" value="SHORT-CHAIN DEHYDROGENASES/REDUCTASES FAMILY MEMBER"/>
    <property type="match status" value="1"/>
</dbReference>
<evidence type="ECO:0000256" key="1">
    <source>
        <dbReference type="ARBA" id="ARBA00006484"/>
    </source>
</evidence>
<protein>
    <submittedName>
        <fullName evidence="3">Short-chain dehydrogenase/reductase SDR</fullName>
    </submittedName>
</protein>
<dbReference type="EMBL" id="ALYF01000003">
    <property type="protein sequence ID" value="EJW20781.1"/>
    <property type="molecule type" value="Genomic_DNA"/>
</dbReference>
<reference evidence="3 4" key="1">
    <citation type="journal article" date="2012" name="J. Bacteriol.">
        <title>Genome Sequence of Strain IMCC14465, Isolated from the East Sea, Belonging to the PS1 Clade of Alphaproteobacteria.</title>
        <authorList>
            <person name="Yang S.J."/>
            <person name="Kang I."/>
            <person name="Cho J.C."/>
        </authorList>
    </citation>
    <scope>NUCLEOTIDE SEQUENCE [LARGE SCALE GENOMIC DNA]</scope>
    <source>
        <strain evidence="3 4">IMCC14465</strain>
    </source>
</reference>
<evidence type="ECO:0000256" key="2">
    <source>
        <dbReference type="ARBA" id="ARBA00023002"/>
    </source>
</evidence>
<keyword evidence="2" id="KW-0560">Oxidoreductase</keyword>
<dbReference type="PANTHER" id="PTHR42760:SF115">
    <property type="entry name" value="3-OXOACYL-[ACYL-CARRIER-PROTEIN] REDUCTASE FABG"/>
    <property type="match status" value="1"/>
</dbReference>
<evidence type="ECO:0000313" key="3">
    <source>
        <dbReference type="EMBL" id="EJW20781.1"/>
    </source>
</evidence>
<dbReference type="InterPro" id="IPR002347">
    <property type="entry name" value="SDR_fam"/>
</dbReference>
<dbReference type="CDD" id="cd05233">
    <property type="entry name" value="SDR_c"/>
    <property type="match status" value="1"/>
</dbReference>
<dbReference type="PROSITE" id="PS00061">
    <property type="entry name" value="ADH_SHORT"/>
    <property type="match status" value="1"/>
</dbReference>
<name>J9DFX0_9PROT</name>
<dbReference type="InterPro" id="IPR020904">
    <property type="entry name" value="Sc_DH/Rdtase_CS"/>
</dbReference>
<dbReference type="Proteomes" id="UP000004836">
    <property type="component" value="Unassembled WGS sequence"/>
</dbReference>